<accession>A0A6L5WI05</accession>
<dbReference type="InterPro" id="IPR023815">
    <property type="entry name" value="CRISPR-assoc_Csx19"/>
</dbReference>
<keyword evidence="2" id="KW-1185">Reference proteome</keyword>
<evidence type="ECO:0000313" key="2">
    <source>
        <dbReference type="Proteomes" id="UP000476338"/>
    </source>
</evidence>
<organism evidence="1 2">
    <name type="scientific">Campylobacter portucalensis</name>
    <dbReference type="NCBI Taxonomy" id="2608384"/>
    <lineage>
        <taxon>Bacteria</taxon>
        <taxon>Pseudomonadati</taxon>
        <taxon>Campylobacterota</taxon>
        <taxon>Epsilonproteobacteria</taxon>
        <taxon>Campylobacterales</taxon>
        <taxon>Campylobacteraceae</taxon>
        <taxon>Campylobacter</taxon>
    </lineage>
</organism>
<dbReference type="AlphaFoldDB" id="A0A6L5WI05"/>
<name>A0A6L5WI05_9BACT</name>
<dbReference type="EMBL" id="VWSJ01000027">
    <property type="protein sequence ID" value="MSN96888.1"/>
    <property type="molecule type" value="Genomic_DNA"/>
</dbReference>
<dbReference type="NCBIfam" id="TIGR03984">
    <property type="entry name" value="CRISPR-associated protein Csx19"/>
    <property type="match status" value="1"/>
</dbReference>
<sequence>MIKTINKDEIFNQIKNGYAIFWLRKSIEFARIRDFKFEFYDRDMPKLDEILTARIFDENKELFINNQGRDLLARLRDDNGLKEDEDYIQSEFYLMGSKFEELENGFCKLSSKSGSEFIIPLENENFKLVAVTRRDYISTFKDTNQAFFKDFRLASMKGVKKWEKINQNL</sequence>
<evidence type="ECO:0000313" key="1">
    <source>
        <dbReference type="EMBL" id="MSN96888.1"/>
    </source>
</evidence>
<reference evidence="1 2" key="1">
    <citation type="submission" date="2019-09" db="EMBL/GenBank/DDBJ databases">
        <authorList>
            <person name="Silva M."/>
            <person name="Pereira G."/>
            <person name="Lopes-Da-Costa L."/>
            <person name="Silva E."/>
        </authorList>
    </citation>
    <scope>NUCLEOTIDE SEQUENCE [LARGE SCALE GENOMIC DNA]</scope>
    <source>
        <strain evidence="1 2">FMV-PI01</strain>
    </source>
</reference>
<comment type="caution">
    <text evidence="1">The sequence shown here is derived from an EMBL/GenBank/DDBJ whole genome shotgun (WGS) entry which is preliminary data.</text>
</comment>
<dbReference type="Proteomes" id="UP000476338">
    <property type="component" value="Unassembled WGS sequence"/>
</dbReference>
<reference evidence="1 2" key="2">
    <citation type="submission" date="2020-03" db="EMBL/GenBank/DDBJ databases">
        <title>Campylobacter portucalensis sp. nov., a new species of Campylobacter isolated from the reproductive tract of bulls.</title>
        <authorList>
            <person name="Silva M.F."/>
            <person name="Pereira G."/>
            <person name="Carneiro C."/>
            <person name="Hemphill A."/>
            <person name="Mateus L."/>
            <person name="Lopes-Da-Costa L."/>
            <person name="Silva E."/>
        </authorList>
    </citation>
    <scope>NUCLEOTIDE SEQUENCE [LARGE SCALE GENOMIC DNA]</scope>
    <source>
        <strain evidence="1 2">FMV-PI01</strain>
    </source>
</reference>
<dbReference type="RefSeq" id="WP_154571148.1">
    <property type="nucleotide sequence ID" value="NZ_VWSJ01000027.1"/>
</dbReference>
<protein>
    <submittedName>
        <fullName evidence="1">Uncharacterized protein</fullName>
    </submittedName>
</protein>
<proteinExistence type="predicted"/>
<gene>
    <name evidence="1" type="ORF">F1B92_06875</name>
</gene>